<organism evidence="3 4">
    <name type="scientific">Albula glossodonta</name>
    <name type="common">roundjaw bonefish</name>
    <dbReference type="NCBI Taxonomy" id="121402"/>
    <lineage>
        <taxon>Eukaryota</taxon>
        <taxon>Metazoa</taxon>
        <taxon>Chordata</taxon>
        <taxon>Craniata</taxon>
        <taxon>Vertebrata</taxon>
        <taxon>Euteleostomi</taxon>
        <taxon>Actinopterygii</taxon>
        <taxon>Neopterygii</taxon>
        <taxon>Teleostei</taxon>
        <taxon>Albuliformes</taxon>
        <taxon>Albulidae</taxon>
        <taxon>Albula</taxon>
    </lineage>
</organism>
<evidence type="ECO:0000256" key="1">
    <source>
        <dbReference type="SAM" id="MobiDB-lite"/>
    </source>
</evidence>
<comment type="caution">
    <text evidence="3">The sequence shown here is derived from an EMBL/GenBank/DDBJ whole genome shotgun (WGS) entry which is preliminary data.</text>
</comment>
<sequence length="88" mass="9881">MRGWGMMEGLKVICLYLSLQLETLCINSINCLPVEPGQETQGTGLILSVVQLLYQGFGLVRADRREREERAEMAEEQQQPGESLLVVD</sequence>
<feature type="chain" id="PRO_5035712780" evidence="2">
    <location>
        <begin position="26"/>
        <end position="88"/>
    </location>
</feature>
<reference evidence="3" key="1">
    <citation type="thesis" date="2021" institute="BYU ScholarsArchive" country="Provo, UT, USA">
        <title>Applications of and Algorithms for Genome Assembly and Genomic Analyses with an Emphasis on Marine Teleosts.</title>
        <authorList>
            <person name="Pickett B.D."/>
        </authorList>
    </citation>
    <scope>NUCLEOTIDE SEQUENCE</scope>
    <source>
        <strain evidence="3">HI-2016</strain>
    </source>
</reference>
<dbReference type="AlphaFoldDB" id="A0A8T2NM35"/>
<proteinExistence type="predicted"/>
<dbReference type="Proteomes" id="UP000824540">
    <property type="component" value="Unassembled WGS sequence"/>
</dbReference>
<feature type="signal peptide" evidence="2">
    <location>
        <begin position="1"/>
        <end position="25"/>
    </location>
</feature>
<dbReference type="EMBL" id="JAFBMS010000062">
    <property type="protein sequence ID" value="KAG9338692.1"/>
    <property type="molecule type" value="Genomic_DNA"/>
</dbReference>
<protein>
    <submittedName>
        <fullName evidence="3">Uncharacterized protein</fullName>
    </submittedName>
</protein>
<gene>
    <name evidence="3" type="ORF">JZ751_025360</name>
</gene>
<keyword evidence="2" id="KW-0732">Signal</keyword>
<feature type="region of interest" description="Disordered" evidence="1">
    <location>
        <begin position="68"/>
        <end position="88"/>
    </location>
</feature>
<evidence type="ECO:0000313" key="4">
    <source>
        <dbReference type="Proteomes" id="UP000824540"/>
    </source>
</evidence>
<accession>A0A8T2NM35</accession>
<evidence type="ECO:0000256" key="2">
    <source>
        <dbReference type="SAM" id="SignalP"/>
    </source>
</evidence>
<keyword evidence="4" id="KW-1185">Reference proteome</keyword>
<name>A0A8T2NM35_9TELE</name>
<evidence type="ECO:0000313" key="3">
    <source>
        <dbReference type="EMBL" id="KAG9338692.1"/>
    </source>
</evidence>